<evidence type="ECO:0000256" key="1">
    <source>
        <dbReference type="ARBA" id="ARBA00005582"/>
    </source>
</evidence>
<dbReference type="SUPFAM" id="SSF55811">
    <property type="entry name" value="Nudix"/>
    <property type="match status" value="1"/>
</dbReference>
<dbReference type="InterPro" id="IPR014078">
    <property type="entry name" value="Nudix_YtkD"/>
</dbReference>
<reference evidence="5 6" key="1">
    <citation type="submission" date="2016-04" db="EMBL/GenBank/DDBJ databases">
        <title>Draft genome sequence of Aeribacillus pallidus 8m3 from petroleum reservoir.</title>
        <authorList>
            <person name="Poltaraus A.B."/>
            <person name="Nazina T.N."/>
            <person name="Tourova T.P."/>
            <person name="Malakho S.M."/>
            <person name="Korshunova A.V."/>
            <person name="Sokolova D.S."/>
        </authorList>
    </citation>
    <scope>NUCLEOTIDE SEQUENCE [LARGE SCALE GENOMIC DNA]</scope>
    <source>
        <strain evidence="5 6">8m3</strain>
    </source>
</reference>
<dbReference type="PROSITE" id="PS51462">
    <property type="entry name" value="NUDIX"/>
    <property type="match status" value="1"/>
</dbReference>
<dbReference type="CDD" id="cd04665">
    <property type="entry name" value="NUDIX_RppH"/>
    <property type="match status" value="1"/>
</dbReference>
<dbReference type="OrthoDB" id="9131041at2"/>
<dbReference type="STRING" id="33936.AZI98_01735"/>
<keyword evidence="2 3" id="KW-0378">Hydrolase</keyword>
<dbReference type="PANTHER" id="PTHR43736">
    <property type="entry name" value="ADP-RIBOSE PYROPHOSPHATASE"/>
    <property type="match status" value="1"/>
</dbReference>
<dbReference type="Proteomes" id="UP000076476">
    <property type="component" value="Unassembled WGS sequence"/>
</dbReference>
<dbReference type="PANTHER" id="PTHR43736:SF1">
    <property type="entry name" value="DIHYDRONEOPTERIN TRIPHOSPHATE DIPHOSPHATASE"/>
    <property type="match status" value="1"/>
</dbReference>
<organism evidence="5 6">
    <name type="scientific">Aeribacillus pallidus</name>
    <dbReference type="NCBI Taxonomy" id="33936"/>
    <lineage>
        <taxon>Bacteria</taxon>
        <taxon>Bacillati</taxon>
        <taxon>Bacillota</taxon>
        <taxon>Bacilli</taxon>
        <taxon>Bacillales</taxon>
        <taxon>Bacillaceae</taxon>
        <taxon>Aeribacillus</taxon>
    </lineage>
</organism>
<evidence type="ECO:0000313" key="5">
    <source>
        <dbReference type="EMBL" id="KZN97698.1"/>
    </source>
</evidence>
<dbReference type="Gene3D" id="3.90.79.10">
    <property type="entry name" value="Nucleoside Triphosphate Pyrophosphohydrolase"/>
    <property type="match status" value="1"/>
</dbReference>
<name>A0A163ZIU3_9BACI</name>
<accession>A0A165Z132</accession>
<dbReference type="EMBL" id="LWBR01000006">
    <property type="protein sequence ID" value="KZN97698.1"/>
    <property type="molecule type" value="Genomic_DNA"/>
</dbReference>
<dbReference type="PRINTS" id="PR00502">
    <property type="entry name" value="NUDIXFAMILY"/>
</dbReference>
<evidence type="ECO:0000256" key="2">
    <source>
        <dbReference type="ARBA" id="ARBA00022801"/>
    </source>
</evidence>
<keyword evidence="6" id="KW-1185">Reference proteome</keyword>
<dbReference type="InterPro" id="IPR020084">
    <property type="entry name" value="NUDIX_hydrolase_CS"/>
</dbReference>
<dbReference type="InterPro" id="IPR000086">
    <property type="entry name" value="NUDIX_hydrolase_dom"/>
</dbReference>
<dbReference type="InterPro" id="IPR015797">
    <property type="entry name" value="NUDIX_hydrolase-like_dom_sf"/>
</dbReference>
<dbReference type="GO" id="GO:0016787">
    <property type="term" value="F:hydrolase activity"/>
    <property type="evidence" value="ECO:0007669"/>
    <property type="project" value="UniProtKB-KW"/>
</dbReference>
<comment type="caution">
    <text evidence="5">The sequence shown here is derived from an EMBL/GenBank/DDBJ whole genome shotgun (WGS) entry which is preliminary data.</text>
</comment>
<dbReference type="PROSITE" id="PS00893">
    <property type="entry name" value="NUDIX_BOX"/>
    <property type="match status" value="1"/>
</dbReference>
<protein>
    <submittedName>
        <fullName evidence="5">Nucleoside triphosphatase YtkD</fullName>
    </submittedName>
</protein>
<accession>A0A163ZIU3</accession>
<dbReference type="AlphaFoldDB" id="A0A163ZIU3"/>
<evidence type="ECO:0000313" key="6">
    <source>
        <dbReference type="Proteomes" id="UP000076476"/>
    </source>
</evidence>
<evidence type="ECO:0000259" key="4">
    <source>
        <dbReference type="PROSITE" id="PS51462"/>
    </source>
</evidence>
<gene>
    <name evidence="5" type="ORF">AZI98_01735</name>
</gene>
<dbReference type="Pfam" id="PF00293">
    <property type="entry name" value="NUDIX"/>
    <property type="match status" value="1"/>
</dbReference>
<comment type="similarity">
    <text evidence="1 3">Belongs to the Nudix hydrolase family.</text>
</comment>
<feature type="domain" description="Nudix hydrolase" evidence="4">
    <location>
        <begin position="11"/>
        <end position="145"/>
    </location>
</feature>
<proteinExistence type="inferred from homology"/>
<sequence>MFYFKDFYGNDVYLSFRQHPFSVYPKHVWVICRYENKWLLTLHEDRGYEFPGGKVENGEKPVEAAVREVREETGGIVQDIVYIGQYKVIGKEKTIVKNIYYAEIERLEKQSTYFETLGPVLLADLPEKIEDDHRFSFIMKDDVLKRSLEKIYADYIK</sequence>
<dbReference type="RefSeq" id="WP_063386568.1">
    <property type="nucleotide sequence ID" value="NZ_LVHY01000101.1"/>
</dbReference>
<dbReference type="NCBIfam" id="TIGR02705">
    <property type="entry name" value="nudix_YtkD"/>
    <property type="match status" value="1"/>
</dbReference>
<evidence type="ECO:0000256" key="3">
    <source>
        <dbReference type="RuleBase" id="RU003476"/>
    </source>
</evidence>
<dbReference type="InterPro" id="IPR020476">
    <property type="entry name" value="Nudix_hydrolase"/>
</dbReference>